<reference evidence="1" key="1">
    <citation type="submission" date="2021-06" db="EMBL/GenBank/DDBJ databases">
        <authorList>
            <person name="Kallberg Y."/>
            <person name="Tangrot J."/>
            <person name="Rosling A."/>
        </authorList>
    </citation>
    <scope>NUCLEOTIDE SEQUENCE</scope>
    <source>
        <strain evidence="1">FL130A</strain>
    </source>
</reference>
<proteinExistence type="predicted"/>
<organism evidence="1 2">
    <name type="scientific">Ambispora leptoticha</name>
    <dbReference type="NCBI Taxonomy" id="144679"/>
    <lineage>
        <taxon>Eukaryota</taxon>
        <taxon>Fungi</taxon>
        <taxon>Fungi incertae sedis</taxon>
        <taxon>Mucoromycota</taxon>
        <taxon>Glomeromycotina</taxon>
        <taxon>Glomeromycetes</taxon>
        <taxon>Archaeosporales</taxon>
        <taxon>Ambisporaceae</taxon>
        <taxon>Ambispora</taxon>
    </lineage>
</organism>
<sequence length="73" mass="8040">MKRSLPAPDLIYRFPNAMILLPLTLRSKVMMINKSPPKLLPAPTRPEITPIIGGSTKGTIPNVVPAHAWKNDL</sequence>
<dbReference type="EMBL" id="CAJVPS010002247">
    <property type="protein sequence ID" value="CAG8563561.1"/>
    <property type="molecule type" value="Genomic_DNA"/>
</dbReference>
<comment type="caution">
    <text evidence="1">The sequence shown here is derived from an EMBL/GenBank/DDBJ whole genome shotgun (WGS) entry which is preliminary data.</text>
</comment>
<accession>A0A9N9BCX5</accession>
<keyword evidence="2" id="KW-1185">Reference proteome</keyword>
<evidence type="ECO:0000313" key="2">
    <source>
        <dbReference type="Proteomes" id="UP000789508"/>
    </source>
</evidence>
<dbReference type="AlphaFoldDB" id="A0A9N9BCX5"/>
<protein>
    <submittedName>
        <fullName evidence="1">9991_t:CDS:1</fullName>
    </submittedName>
</protein>
<dbReference type="Proteomes" id="UP000789508">
    <property type="component" value="Unassembled WGS sequence"/>
</dbReference>
<evidence type="ECO:0000313" key="1">
    <source>
        <dbReference type="EMBL" id="CAG8563561.1"/>
    </source>
</evidence>
<name>A0A9N9BCX5_9GLOM</name>
<gene>
    <name evidence="1" type="ORF">ALEPTO_LOCUS6466</name>
</gene>